<gene>
    <name evidence="1" type="ORF">CCMA1212_000239</name>
</gene>
<dbReference type="GeneID" id="300572166"/>
<evidence type="ECO:0000313" key="2">
    <source>
        <dbReference type="Proteomes" id="UP001642720"/>
    </source>
</evidence>
<dbReference type="RefSeq" id="XP_073563052.1">
    <property type="nucleotide sequence ID" value="XM_073697716.1"/>
</dbReference>
<evidence type="ECO:0008006" key="3">
    <source>
        <dbReference type="Google" id="ProtNLM"/>
    </source>
</evidence>
<keyword evidence="2" id="KW-1185">Reference proteome</keyword>
<sequence length="95" mass="10668">MGLVLTLSAWVVGERPGVAKSWRMTAGAASQRAFFGHTQRRYSTFFPRLHGVRRVVFFWVDGRGISLHPPAAAFSNGRLRSFRSLPFALCLWACN</sequence>
<organism evidence="1 2">
    <name type="scientific">Trichoderma ghanense</name>
    <dbReference type="NCBI Taxonomy" id="65468"/>
    <lineage>
        <taxon>Eukaryota</taxon>
        <taxon>Fungi</taxon>
        <taxon>Dikarya</taxon>
        <taxon>Ascomycota</taxon>
        <taxon>Pezizomycotina</taxon>
        <taxon>Sordariomycetes</taxon>
        <taxon>Hypocreomycetidae</taxon>
        <taxon>Hypocreales</taxon>
        <taxon>Hypocreaceae</taxon>
        <taxon>Trichoderma</taxon>
    </lineage>
</organism>
<reference evidence="1 2" key="1">
    <citation type="submission" date="2018-01" db="EMBL/GenBank/DDBJ databases">
        <title>Genome characterization of the sugarcane-associated fungus Trichoderma ghanense CCMA-1212 and their application in lignocelulose bioconversion.</title>
        <authorList>
            <person name="Steindorff A.S."/>
            <person name="Mendes T.D."/>
            <person name="Vilela E.S.D."/>
            <person name="Rodrigues D.S."/>
            <person name="Formighieri E.F."/>
            <person name="Melo I.S."/>
            <person name="Favaro L.C.L."/>
        </authorList>
    </citation>
    <scope>NUCLEOTIDE SEQUENCE [LARGE SCALE GENOMIC DNA]</scope>
    <source>
        <strain evidence="1 2">CCMA-1212</strain>
    </source>
</reference>
<proteinExistence type="predicted"/>
<dbReference type="Proteomes" id="UP001642720">
    <property type="component" value="Unassembled WGS sequence"/>
</dbReference>
<dbReference type="EMBL" id="PPTA01000001">
    <property type="protein sequence ID" value="TFB06851.1"/>
    <property type="molecule type" value="Genomic_DNA"/>
</dbReference>
<comment type="caution">
    <text evidence="1">The sequence shown here is derived from an EMBL/GenBank/DDBJ whole genome shotgun (WGS) entry which is preliminary data.</text>
</comment>
<name>A0ABY2HGV8_9HYPO</name>
<protein>
    <recommendedName>
        <fullName evidence="3">Secreted protein</fullName>
    </recommendedName>
</protein>
<evidence type="ECO:0000313" key="1">
    <source>
        <dbReference type="EMBL" id="TFB06851.1"/>
    </source>
</evidence>
<accession>A0ABY2HGV8</accession>